<dbReference type="InterPro" id="IPR036291">
    <property type="entry name" value="NAD(P)-bd_dom_sf"/>
</dbReference>
<organism evidence="4 5">
    <name type="scientific">Paracoccus homiensis</name>
    <dbReference type="NCBI Taxonomy" id="364199"/>
    <lineage>
        <taxon>Bacteria</taxon>
        <taxon>Pseudomonadati</taxon>
        <taxon>Pseudomonadota</taxon>
        <taxon>Alphaproteobacteria</taxon>
        <taxon>Rhodobacterales</taxon>
        <taxon>Paracoccaceae</taxon>
        <taxon>Paracoccus</taxon>
    </lineage>
</organism>
<sequence length="257" mass="26581">MADLALFDLTGKTALVTGGATGIGLGLAEGLARAGARLILNGRRRDVLDSAVEALRAKGYNVAGAAFDAADPQAVDQAITQLAAAGHQIDILVNNAGTNRRGAMNQISVDDYAAVIRANVDTAFIMSRAVSPAMIGRGSGKIINICSALSKLGRKNAVAYAASKGAIAQMTSAMCDELGGHGIQVNGIAPGYFLTELTQVIKDDPQHNDWLMKRTPAARWGEVEDLAGAAVFLGSRASDFVNGHILYVDGGLTSVMG</sequence>
<feature type="domain" description="Ketoreductase" evidence="3">
    <location>
        <begin position="12"/>
        <end position="182"/>
    </location>
</feature>
<gene>
    <name evidence="4" type="ORF">SAMN04489858_12522</name>
</gene>
<dbReference type="EMBL" id="FOHO01000025">
    <property type="protein sequence ID" value="SEU08642.1"/>
    <property type="molecule type" value="Genomic_DNA"/>
</dbReference>
<proteinExistence type="inferred from homology"/>
<evidence type="ECO:0000256" key="1">
    <source>
        <dbReference type="ARBA" id="ARBA00006484"/>
    </source>
</evidence>
<dbReference type="PANTHER" id="PTHR42760:SF5">
    <property type="entry name" value="2-DEHYDRO-3-DEOXY-D-GLUCONATE 5-DEHYDROGENASE"/>
    <property type="match status" value="1"/>
</dbReference>
<dbReference type="PROSITE" id="PS00061">
    <property type="entry name" value="ADH_SHORT"/>
    <property type="match status" value="1"/>
</dbReference>
<keyword evidence="5" id="KW-1185">Reference proteome</keyword>
<evidence type="ECO:0000313" key="4">
    <source>
        <dbReference type="EMBL" id="SEU08642.1"/>
    </source>
</evidence>
<dbReference type="Proteomes" id="UP000199180">
    <property type="component" value="Unassembled WGS sequence"/>
</dbReference>
<evidence type="ECO:0000313" key="5">
    <source>
        <dbReference type="Proteomes" id="UP000199180"/>
    </source>
</evidence>
<keyword evidence="2" id="KW-0560">Oxidoreductase</keyword>
<dbReference type="PRINTS" id="PR00081">
    <property type="entry name" value="GDHRDH"/>
</dbReference>
<evidence type="ECO:0000256" key="2">
    <source>
        <dbReference type="ARBA" id="ARBA00023002"/>
    </source>
</evidence>
<dbReference type="InterPro" id="IPR057326">
    <property type="entry name" value="KR_dom"/>
</dbReference>
<dbReference type="PANTHER" id="PTHR42760">
    <property type="entry name" value="SHORT-CHAIN DEHYDROGENASES/REDUCTASES FAMILY MEMBER"/>
    <property type="match status" value="1"/>
</dbReference>
<dbReference type="SMART" id="SM00822">
    <property type="entry name" value="PKS_KR"/>
    <property type="match status" value="1"/>
</dbReference>
<dbReference type="Pfam" id="PF13561">
    <property type="entry name" value="adh_short_C2"/>
    <property type="match status" value="1"/>
</dbReference>
<dbReference type="RefSeq" id="WP_090738130.1">
    <property type="nucleotide sequence ID" value="NZ_FOHO01000025.1"/>
</dbReference>
<dbReference type="OrthoDB" id="9796652at2"/>
<protein>
    <submittedName>
        <fullName evidence="4">Gluconate 5-dehydrogenase</fullName>
    </submittedName>
</protein>
<comment type="similarity">
    <text evidence="1">Belongs to the short-chain dehydrogenases/reductases (SDR) family.</text>
</comment>
<evidence type="ECO:0000259" key="3">
    <source>
        <dbReference type="SMART" id="SM00822"/>
    </source>
</evidence>
<reference evidence="4 5" key="1">
    <citation type="submission" date="2016-10" db="EMBL/GenBank/DDBJ databases">
        <authorList>
            <person name="de Groot N.N."/>
        </authorList>
    </citation>
    <scope>NUCLEOTIDE SEQUENCE [LARGE SCALE GENOMIC DNA]</scope>
    <source>
        <strain evidence="4 5">DSM 17862</strain>
    </source>
</reference>
<dbReference type="InterPro" id="IPR002347">
    <property type="entry name" value="SDR_fam"/>
</dbReference>
<name>A0A1I0JH77_9RHOB</name>
<dbReference type="STRING" id="364199.SAMN04489858_12522"/>
<dbReference type="InterPro" id="IPR020904">
    <property type="entry name" value="Sc_DH/Rdtase_CS"/>
</dbReference>
<dbReference type="AlphaFoldDB" id="A0A1I0JH77"/>
<dbReference type="PRINTS" id="PR00080">
    <property type="entry name" value="SDRFAMILY"/>
</dbReference>
<dbReference type="SUPFAM" id="SSF51735">
    <property type="entry name" value="NAD(P)-binding Rossmann-fold domains"/>
    <property type="match status" value="1"/>
</dbReference>
<dbReference type="GO" id="GO:0016616">
    <property type="term" value="F:oxidoreductase activity, acting on the CH-OH group of donors, NAD or NADP as acceptor"/>
    <property type="evidence" value="ECO:0007669"/>
    <property type="project" value="UniProtKB-ARBA"/>
</dbReference>
<dbReference type="Gene3D" id="3.40.50.720">
    <property type="entry name" value="NAD(P)-binding Rossmann-like Domain"/>
    <property type="match status" value="1"/>
</dbReference>
<accession>A0A1I0JH77</accession>
<dbReference type="FunFam" id="3.40.50.720:FF:000084">
    <property type="entry name" value="Short-chain dehydrogenase reductase"/>
    <property type="match status" value="1"/>
</dbReference>